<accession>A0ACC3NFW7</accession>
<dbReference type="EMBL" id="JAUTXU010000045">
    <property type="protein sequence ID" value="KAK3715961.1"/>
    <property type="molecule type" value="Genomic_DNA"/>
</dbReference>
<proteinExistence type="predicted"/>
<sequence>MESPELFALLGFPARLLGRLSLLLRYIWSSHFSTTRQYAFQRFGSSYRFRPWLLLDMEGLESMEQMIDHGSDEELLSFRAAHVTTGSSTAVVGSLLASAGATMLTLDSLSNVHLVVTAMFMISLMLSMLSVFFTLIQQRELSIATSSDLLRIWCWNGKLRPATIRQHRPGNTIMIRESSLTSLYILTAPFELLIIAVCVFLGAVTAYLALATHTGLKLGTGPSWANFGMLVAFVLCTTFPLMMFGQSLGQKDKEIAKCKKAEQEREGSEEGGGSGTDCFACAIS</sequence>
<reference evidence="1" key="1">
    <citation type="submission" date="2023-07" db="EMBL/GenBank/DDBJ databases">
        <title>Black Yeasts Isolated from many extreme environments.</title>
        <authorList>
            <person name="Coleine C."/>
            <person name="Stajich J.E."/>
            <person name="Selbmann L."/>
        </authorList>
    </citation>
    <scope>NUCLEOTIDE SEQUENCE</scope>
    <source>
        <strain evidence="1">CCFEE 5714</strain>
    </source>
</reference>
<protein>
    <submittedName>
        <fullName evidence="1">Uncharacterized protein</fullName>
    </submittedName>
</protein>
<evidence type="ECO:0000313" key="2">
    <source>
        <dbReference type="Proteomes" id="UP001281147"/>
    </source>
</evidence>
<organism evidence="1 2">
    <name type="scientific">Vermiconidia calcicola</name>
    <dbReference type="NCBI Taxonomy" id="1690605"/>
    <lineage>
        <taxon>Eukaryota</taxon>
        <taxon>Fungi</taxon>
        <taxon>Dikarya</taxon>
        <taxon>Ascomycota</taxon>
        <taxon>Pezizomycotina</taxon>
        <taxon>Dothideomycetes</taxon>
        <taxon>Dothideomycetidae</taxon>
        <taxon>Mycosphaerellales</taxon>
        <taxon>Extremaceae</taxon>
        <taxon>Vermiconidia</taxon>
    </lineage>
</organism>
<evidence type="ECO:0000313" key="1">
    <source>
        <dbReference type="EMBL" id="KAK3715961.1"/>
    </source>
</evidence>
<gene>
    <name evidence="1" type="ORF">LTR37_006691</name>
</gene>
<dbReference type="Proteomes" id="UP001281147">
    <property type="component" value="Unassembled WGS sequence"/>
</dbReference>
<comment type="caution">
    <text evidence="1">The sequence shown here is derived from an EMBL/GenBank/DDBJ whole genome shotgun (WGS) entry which is preliminary data.</text>
</comment>
<keyword evidence="2" id="KW-1185">Reference proteome</keyword>
<name>A0ACC3NFW7_9PEZI</name>